<comment type="caution">
    <text evidence="2">The sequence shown here is derived from an EMBL/GenBank/DDBJ whole genome shotgun (WGS) entry which is preliminary data.</text>
</comment>
<name>A0A918H4U5_9ACTN</name>
<accession>A0A918H4U5</accession>
<evidence type="ECO:0000256" key="1">
    <source>
        <dbReference type="SAM" id="MobiDB-lite"/>
    </source>
</evidence>
<dbReference type="RefSeq" id="WP_189202042.1">
    <property type="nucleotide sequence ID" value="NZ_BMQQ01000010.1"/>
</dbReference>
<feature type="compositionally biased region" description="Low complexity" evidence="1">
    <location>
        <begin position="299"/>
        <end position="324"/>
    </location>
</feature>
<dbReference type="Gene3D" id="1.10.510.10">
    <property type="entry name" value="Transferase(Phosphotransferase) domain 1"/>
    <property type="match status" value="1"/>
</dbReference>
<sequence>MSGAAPGAMDISKVVKERKFNSGGQGSVWAVKDRTINGVWPVAYKEYHQATRGQLKADVLAQMVGFMPDLPRGTGQWLAECSAWPAALVKDSAGVSGFLMRQIPPRFFRELNFEPGVKKPAGFQYLLNSPGYLKNAGIPLSHRHRFELLLDFARILGRLHSLGVVVGDMSPNNVLFTLEGTPACFLIDCDAMLLNGRWALPPVETPGWQLRQGERLGSARGDAYKFGLLAARLFHGEQHGEDLTSLRQADAAVGALAERSLWADPVARPTLEEWVPALANAAATAPTTVGVPSPRRPRAATPTQTQAQTQTAPRPRPTTVAAAPAPQPPAKGRFGRWWAGLVGLALVAVLFGPQVYEWAGDAVAGESGVGTRSAPGGAGSGGGGGAQDSATPGSVEGQARALEGLLKRNEGNRGSVVEAVRLMTSCPGDSRLREAKRALREAAEERDALVRDLSALDVSLLPSSTTSSLRVGWEASADADRAYARVAEELRSGCSAEALRSSTPWQEAAEASGRATAAKKEFVADWNPLARKYGLTTMTEGEV</sequence>
<evidence type="ECO:0000313" key="3">
    <source>
        <dbReference type="Proteomes" id="UP000619486"/>
    </source>
</evidence>
<evidence type="ECO:0000313" key="2">
    <source>
        <dbReference type="EMBL" id="GGT34363.1"/>
    </source>
</evidence>
<organism evidence="2 3">
    <name type="scientific">Streptomyces purpureus</name>
    <dbReference type="NCBI Taxonomy" id="1951"/>
    <lineage>
        <taxon>Bacteria</taxon>
        <taxon>Bacillati</taxon>
        <taxon>Actinomycetota</taxon>
        <taxon>Actinomycetes</taxon>
        <taxon>Kitasatosporales</taxon>
        <taxon>Streptomycetaceae</taxon>
        <taxon>Streptomyces</taxon>
    </lineage>
</organism>
<keyword evidence="3" id="KW-1185">Reference proteome</keyword>
<reference evidence="2" key="1">
    <citation type="journal article" date="2014" name="Int. J. Syst. Evol. Microbiol.">
        <title>Complete genome sequence of Corynebacterium casei LMG S-19264T (=DSM 44701T), isolated from a smear-ripened cheese.</title>
        <authorList>
            <consortium name="US DOE Joint Genome Institute (JGI-PGF)"/>
            <person name="Walter F."/>
            <person name="Albersmeier A."/>
            <person name="Kalinowski J."/>
            <person name="Ruckert C."/>
        </authorList>
    </citation>
    <scope>NUCLEOTIDE SEQUENCE</scope>
    <source>
        <strain evidence="2">JCM 3172</strain>
    </source>
</reference>
<dbReference type="AlphaFoldDB" id="A0A918H4U5"/>
<dbReference type="EMBL" id="BMQQ01000010">
    <property type="protein sequence ID" value="GGT34363.1"/>
    <property type="molecule type" value="Genomic_DNA"/>
</dbReference>
<dbReference type="InterPro" id="IPR011009">
    <property type="entry name" value="Kinase-like_dom_sf"/>
</dbReference>
<protein>
    <recommendedName>
        <fullName evidence="4">Protein kinase domain-containing protein</fullName>
    </recommendedName>
</protein>
<feature type="region of interest" description="Disordered" evidence="1">
    <location>
        <begin position="366"/>
        <end position="395"/>
    </location>
</feature>
<gene>
    <name evidence="2" type="ORF">GCM10014713_29950</name>
</gene>
<dbReference type="Proteomes" id="UP000619486">
    <property type="component" value="Unassembled WGS sequence"/>
</dbReference>
<dbReference type="SUPFAM" id="SSF56112">
    <property type="entry name" value="Protein kinase-like (PK-like)"/>
    <property type="match status" value="1"/>
</dbReference>
<proteinExistence type="predicted"/>
<feature type="compositionally biased region" description="Gly residues" evidence="1">
    <location>
        <begin position="376"/>
        <end position="386"/>
    </location>
</feature>
<evidence type="ECO:0008006" key="4">
    <source>
        <dbReference type="Google" id="ProtNLM"/>
    </source>
</evidence>
<reference evidence="2" key="2">
    <citation type="submission" date="2020-09" db="EMBL/GenBank/DDBJ databases">
        <authorList>
            <person name="Sun Q."/>
            <person name="Ohkuma M."/>
        </authorList>
    </citation>
    <scope>NUCLEOTIDE SEQUENCE</scope>
    <source>
        <strain evidence="2">JCM 3172</strain>
    </source>
</reference>
<feature type="region of interest" description="Disordered" evidence="1">
    <location>
        <begin position="285"/>
        <end position="328"/>
    </location>
</feature>